<keyword evidence="4 10" id="KW-0547">Nucleotide-binding</keyword>
<dbReference type="Pfam" id="PF04313">
    <property type="entry name" value="HSDR_N"/>
    <property type="match status" value="1"/>
</dbReference>
<dbReference type="EMBL" id="CP044016">
    <property type="protein sequence ID" value="QES88892.1"/>
    <property type="molecule type" value="Genomic_DNA"/>
</dbReference>
<evidence type="ECO:0000313" key="13">
    <source>
        <dbReference type="Proteomes" id="UP000292424"/>
    </source>
</evidence>
<dbReference type="CDD" id="cd18800">
    <property type="entry name" value="SF2_C_EcoR124I-like"/>
    <property type="match status" value="1"/>
</dbReference>
<name>A0A5P2G4Z4_9BACT</name>
<dbReference type="InterPro" id="IPR004473">
    <property type="entry name" value="Restrct_endonuc_typeI_HsdR"/>
</dbReference>
<evidence type="ECO:0000256" key="4">
    <source>
        <dbReference type="ARBA" id="ARBA00022741"/>
    </source>
</evidence>
<proteinExistence type="inferred from homology"/>
<dbReference type="GO" id="GO:0003677">
    <property type="term" value="F:DNA binding"/>
    <property type="evidence" value="ECO:0007669"/>
    <property type="project" value="UniProtKB-KW"/>
</dbReference>
<dbReference type="CDD" id="cd22332">
    <property type="entry name" value="HsdR_N"/>
    <property type="match status" value="1"/>
</dbReference>
<keyword evidence="3" id="KW-0540">Nuclease</keyword>
<gene>
    <name evidence="12" type="ORF">E0W69_009560</name>
</gene>
<sequence length="1044" mass="120894">MKYTESQLEQAFISLLQIEGYDYIDGNKLKRKSNQDVLIREDLQNFLLNRYYDLEEIELTTIINELAFQSASNLYDSNKYICKLLADGFIFKRNDPNKKDLHIRYIDIENKHNNSFKIVNQLEIQGSELRIPDLILYINGIPIVVFEFKTAIDEEVTIHDAFKQLTIRYRRDIPELMKYNVFCVISDGINNKSGTIFSPYEFFYGWNKITGEEKKALTGIETTTSIVHGMLNKARLVDIIHHFVLFPDTSKNEKKILTRYPQYYAANKLFQNILAHRKPEGDGKGGTYFGATGCGKSFTMLYLSRLLMRSTKFSSPTIIIISDRTDLDDQLSRDFTNSKDFIGDENIINITSREDLRNRLKGLESGGVYLTTVQKFAEDDDILSDRNNIICISDEAHRSQVNLDLEVKIDENGVKKSYGFAKYLHDSLPNATYVGFTGTPIDKTLDVFGDVIDQYTMFESVNDEITVRLVYEGRAAKVNLDNEKVAEIESYYENAVEEGASEYHVEASQKAIAKMEVVLGDSDRIKAIAHDFIKHYESRLEEKATVAGKVMFVCASRGIAYKLFQEIVTLRPEWNEIKIAENLTEKEQKEVLPIEYIKMVMTRNKDDEKKLWNLLGSKDERKELDRQFKQIKSNFKIAIVVDMWLTGFDVPFLDTIYIDKPLQTHNLIQTISRVNRKYEGKDKGLVVDYIGIKKNLNHALGMFNGTTADDDFEDLDKAVVIVKDQVELLRQFFHQFDTTEYFEGNPVAQLKCLNRASELVLETEKSEKFFIDVTKKLKSAYNLVSGSNLYSEKYVDEIHFYFAIKSIVVKLTKGEAPDTAQMNEKVSKMVEEAIISEGVEEIFKLDDNKANAIDLFNDKFIERISNLELPNTKVKILERLLKQTISDFKKVNKIKGIEFAERLQSIINRYNERSERDILDYDGIQTDTSEQILDLILKLRQEMASFEDLGIDYEEKAFYDILDMICKQYGFEFDKDKMRELAREIKSIVDNTAKYPDWSERDDIKAQLKMDIIVKLHQFGYPPITQDDVYKNVLEQAENFKKNR</sequence>
<keyword evidence="6 12" id="KW-0255">Endonuclease</keyword>
<dbReference type="Proteomes" id="UP000292424">
    <property type="component" value="Chromosome"/>
</dbReference>
<dbReference type="RefSeq" id="WP_131329840.1">
    <property type="nucleotide sequence ID" value="NZ_CP044016.1"/>
</dbReference>
<dbReference type="Gene3D" id="3.40.50.300">
    <property type="entry name" value="P-loop containing nucleotide triphosphate hydrolases"/>
    <property type="match status" value="2"/>
</dbReference>
<evidence type="ECO:0000313" key="12">
    <source>
        <dbReference type="EMBL" id="QES88892.1"/>
    </source>
</evidence>
<evidence type="ECO:0000256" key="3">
    <source>
        <dbReference type="ARBA" id="ARBA00022722"/>
    </source>
</evidence>
<evidence type="ECO:0000256" key="1">
    <source>
        <dbReference type="ARBA" id="ARBA00000851"/>
    </source>
</evidence>
<dbReference type="InterPro" id="IPR027417">
    <property type="entry name" value="P-loop_NTPase"/>
</dbReference>
<dbReference type="AlphaFoldDB" id="A0A5P2G4Z4"/>
<evidence type="ECO:0000259" key="11">
    <source>
        <dbReference type="PROSITE" id="PS51192"/>
    </source>
</evidence>
<dbReference type="PANTHER" id="PTHR30195:SF15">
    <property type="entry name" value="TYPE I RESTRICTION ENZYME HINDI ENDONUCLEASE SUBUNIT"/>
    <property type="match status" value="1"/>
</dbReference>
<keyword evidence="9 10" id="KW-0238">DNA-binding</keyword>
<evidence type="ECO:0000256" key="5">
    <source>
        <dbReference type="ARBA" id="ARBA00022747"/>
    </source>
</evidence>
<dbReference type="Pfam" id="PF22679">
    <property type="entry name" value="T1R_D3-like"/>
    <property type="match status" value="1"/>
</dbReference>
<dbReference type="Pfam" id="PF18766">
    <property type="entry name" value="SWI2_SNF2"/>
    <property type="match status" value="1"/>
</dbReference>
<keyword evidence="13" id="KW-1185">Reference proteome</keyword>
<comment type="function">
    <text evidence="10">Subunit R is required for both nuclease and ATPase activities, but not for modification.</text>
</comment>
<evidence type="ECO:0000256" key="7">
    <source>
        <dbReference type="ARBA" id="ARBA00022801"/>
    </source>
</evidence>
<comment type="catalytic activity">
    <reaction evidence="1 10">
        <text>Endonucleolytic cleavage of DNA to give random double-stranded fragments with terminal 5'-phosphates, ATP is simultaneously hydrolyzed.</text>
        <dbReference type="EC" id="3.1.21.3"/>
    </reaction>
</comment>
<evidence type="ECO:0000256" key="6">
    <source>
        <dbReference type="ARBA" id="ARBA00022759"/>
    </source>
</evidence>
<dbReference type="REBASE" id="357769">
    <property type="entry name" value="AgiB310ORF9580P"/>
</dbReference>
<evidence type="ECO:0000256" key="9">
    <source>
        <dbReference type="ARBA" id="ARBA00023125"/>
    </source>
</evidence>
<dbReference type="KEGG" id="arac:E0W69_009560"/>
<dbReference type="SMART" id="SM00487">
    <property type="entry name" value="DEXDc"/>
    <property type="match status" value="1"/>
</dbReference>
<comment type="subunit">
    <text evidence="10">The type I restriction/modification system is composed of three polypeptides R, M and S.</text>
</comment>
<dbReference type="PANTHER" id="PTHR30195">
    <property type="entry name" value="TYPE I SITE-SPECIFIC DEOXYRIBONUCLEASE PROTEIN SUBUNIT M AND R"/>
    <property type="match status" value="1"/>
</dbReference>
<evidence type="ECO:0000256" key="10">
    <source>
        <dbReference type="RuleBase" id="RU364115"/>
    </source>
</evidence>
<comment type="similarity">
    <text evidence="2 10">Belongs to the HsdR family.</text>
</comment>
<dbReference type="EC" id="3.1.21.3" evidence="10"/>
<dbReference type="GO" id="GO:0005524">
    <property type="term" value="F:ATP binding"/>
    <property type="evidence" value="ECO:0007669"/>
    <property type="project" value="UniProtKB-KW"/>
</dbReference>
<dbReference type="GO" id="GO:0009307">
    <property type="term" value="P:DNA restriction-modification system"/>
    <property type="evidence" value="ECO:0007669"/>
    <property type="project" value="UniProtKB-KW"/>
</dbReference>
<dbReference type="InterPro" id="IPR021810">
    <property type="entry name" value="T1RH-like_C"/>
</dbReference>
<dbReference type="InterPro" id="IPR014001">
    <property type="entry name" value="Helicase_ATP-bd"/>
</dbReference>
<evidence type="ECO:0000256" key="2">
    <source>
        <dbReference type="ARBA" id="ARBA00008598"/>
    </source>
</evidence>
<dbReference type="InterPro" id="IPR040980">
    <property type="entry name" value="SWI2_SNF2"/>
</dbReference>
<reference evidence="12 13" key="1">
    <citation type="submission" date="2019-09" db="EMBL/GenBank/DDBJ databases">
        <title>Complete genome sequence of Arachidicoccus sp. B3-10 isolated from apple orchard soil.</title>
        <authorList>
            <person name="Kim H.S."/>
            <person name="Han K.-I."/>
            <person name="Suh M.K."/>
            <person name="Lee K.C."/>
            <person name="Eom M.K."/>
            <person name="Kim J.-S."/>
            <person name="Kang S.W."/>
            <person name="Sin Y."/>
            <person name="Lee J.-S."/>
        </authorList>
    </citation>
    <scope>NUCLEOTIDE SEQUENCE [LARGE SCALE GENOMIC DNA]</scope>
    <source>
        <strain evidence="12 13">B3-10</strain>
    </source>
</reference>
<dbReference type="NCBIfam" id="TIGR00348">
    <property type="entry name" value="hsdR"/>
    <property type="match status" value="1"/>
</dbReference>
<keyword evidence="5 10" id="KW-0680">Restriction system</keyword>
<keyword evidence="8 10" id="KW-0067">ATP-binding</keyword>
<organism evidence="12 13">
    <name type="scientific">Rhizosphaericola mali</name>
    <dbReference type="NCBI Taxonomy" id="2545455"/>
    <lineage>
        <taxon>Bacteria</taxon>
        <taxon>Pseudomonadati</taxon>
        <taxon>Bacteroidota</taxon>
        <taxon>Chitinophagia</taxon>
        <taxon>Chitinophagales</taxon>
        <taxon>Chitinophagaceae</taxon>
        <taxon>Rhizosphaericola</taxon>
    </lineage>
</organism>
<dbReference type="SUPFAM" id="SSF52540">
    <property type="entry name" value="P-loop containing nucleoside triphosphate hydrolases"/>
    <property type="match status" value="2"/>
</dbReference>
<feature type="domain" description="Helicase ATP-binding" evidence="11">
    <location>
        <begin position="277"/>
        <end position="458"/>
    </location>
</feature>
<dbReference type="InterPro" id="IPR051268">
    <property type="entry name" value="Type-I_R_enzyme_R_subunit"/>
</dbReference>
<dbReference type="OrthoDB" id="9758243at2"/>
<accession>A0A5P2G4Z4</accession>
<evidence type="ECO:0000256" key="8">
    <source>
        <dbReference type="ARBA" id="ARBA00022840"/>
    </source>
</evidence>
<dbReference type="Gene3D" id="3.90.1570.50">
    <property type="match status" value="1"/>
</dbReference>
<dbReference type="PROSITE" id="PS51192">
    <property type="entry name" value="HELICASE_ATP_BIND_1"/>
    <property type="match status" value="1"/>
</dbReference>
<dbReference type="InterPro" id="IPR007409">
    <property type="entry name" value="Restrct_endonuc_type1_HsdR_N"/>
</dbReference>
<dbReference type="InterPro" id="IPR055180">
    <property type="entry name" value="HsdR_RecA-like_helicase_dom_2"/>
</dbReference>
<dbReference type="GO" id="GO:0009035">
    <property type="term" value="F:type I site-specific deoxyribonuclease activity"/>
    <property type="evidence" value="ECO:0007669"/>
    <property type="project" value="UniProtKB-EC"/>
</dbReference>
<dbReference type="Pfam" id="PF11867">
    <property type="entry name" value="T1RH-like_C"/>
    <property type="match status" value="1"/>
</dbReference>
<protein>
    <recommendedName>
        <fullName evidence="10">Type I restriction enzyme endonuclease subunit</fullName>
        <shortName evidence="10">R protein</shortName>
        <ecNumber evidence="10">3.1.21.3</ecNumber>
    </recommendedName>
</protein>
<keyword evidence="7 10" id="KW-0378">Hydrolase</keyword>